<sequence length="40" mass="4229">MTAVRPGRRPRPRTGVAAGPTAGRPAAVHHDHPTAEEIHP</sequence>
<reference evidence="2" key="1">
    <citation type="submission" date="2024-08" db="EMBL/GenBank/DDBJ databases">
        <authorList>
            <person name="Yu S.T."/>
        </authorList>
    </citation>
    <scope>NUCLEOTIDE SEQUENCE</scope>
    <source>
        <strain evidence="2">R33</strain>
    </source>
</reference>
<evidence type="ECO:0000256" key="1">
    <source>
        <dbReference type="SAM" id="MobiDB-lite"/>
    </source>
</evidence>
<accession>A0AB39YB84</accession>
<gene>
    <name evidence="2" type="ORF">AB5J51_32145</name>
</gene>
<name>A0AB39YB84_9ACTN</name>
<proteinExistence type="predicted"/>
<evidence type="ECO:0000313" key="2">
    <source>
        <dbReference type="EMBL" id="XDV67247.1"/>
    </source>
</evidence>
<feature type="compositionally biased region" description="Basic and acidic residues" evidence="1">
    <location>
        <begin position="28"/>
        <end position="40"/>
    </location>
</feature>
<protein>
    <submittedName>
        <fullName evidence="2">Uncharacterized protein</fullName>
    </submittedName>
</protein>
<dbReference type="AlphaFoldDB" id="A0AB39YB84"/>
<feature type="compositionally biased region" description="Basic residues" evidence="1">
    <location>
        <begin position="1"/>
        <end position="12"/>
    </location>
</feature>
<feature type="region of interest" description="Disordered" evidence="1">
    <location>
        <begin position="1"/>
        <end position="40"/>
    </location>
</feature>
<dbReference type="EMBL" id="CP165727">
    <property type="protein sequence ID" value="XDV67247.1"/>
    <property type="molecule type" value="Genomic_DNA"/>
</dbReference>
<organism evidence="2">
    <name type="scientific">Streptomyces sp. R33</name>
    <dbReference type="NCBI Taxonomy" id="3238629"/>
    <lineage>
        <taxon>Bacteria</taxon>
        <taxon>Bacillati</taxon>
        <taxon>Actinomycetota</taxon>
        <taxon>Actinomycetes</taxon>
        <taxon>Kitasatosporales</taxon>
        <taxon>Streptomycetaceae</taxon>
        <taxon>Streptomyces</taxon>
    </lineage>
</organism>
<dbReference type="RefSeq" id="WP_267887526.1">
    <property type="nucleotide sequence ID" value="NZ_CP165727.1"/>
</dbReference>